<dbReference type="GO" id="GO:0070566">
    <property type="term" value="F:adenylyltransferase activity"/>
    <property type="evidence" value="ECO:0007669"/>
    <property type="project" value="InterPro"/>
</dbReference>
<dbReference type="Gene3D" id="3.50.50.60">
    <property type="entry name" value="FAD/NAD(P)-binding domain"/>
    <property type="match status" value="1"/>
</dbReference>
<evidence type="ECO:0000256" key="4">
    <source>
        <dbReference type="ARBA" id="ARBA00004514"/>
    </source>
</evidence>
<dbReference type="InterPro" id="IPR036873">
    <property type="entry name" value="Rhodanese-like_dom_sf"/>
</dbReference>
<dbReference type="SUPFAM" id="SSF51905">
    <property type="entry name" value="FAD/NAD(P)-binding domain"/>
    <property type="match status" value="1"/>
</dbReference>
<dbReference type="SUPFAM" id="SSF54373">
    <property type="entry name" value="FAD-linked reductases, C-terminal domain"/>
    <property type="match status" value="1"/>
</dbReference>
<evidence type="ECO:0000313" key="27">
    <source>
        <dbReference type="EMBL" id="RMZ56122.1"/>
    </source>
</evidence>
<feature type="region of interest" description="Disordered" evidence="24">
    <location>
        <begin position="347"/>
        <end position="370"/>
    </location>
</feature>
<evidence type="ECO:0000256" key="12">
    <source>
        <dbReference type="ARBA" id="ARBA00022694"/>
    </source>
</evidence>
<dbReference type="EMBL" id="QOKY01000154">
    <property type="protein sequence ID" value="RMZ56122.1"/>
    <property type="molecule type" value="Genomic_DNA"/>
</dbReference>
<dbReference type="InterPro" id="IPR001433">
    <property type="entry name" value="OxRdtase_FAD/NAD-bd"/>
</dbReference>
<name>A0A3M7L3K4_AUXPR</name>
<comment type="pathway">
    <text evidence="5">Porphyrin-containing compound metabolism; protoporphyrin-IX biosynthesis; protoporphyrin-IX from protoporphyrinogen-IX: step 1/1.</text>
</comment>
<dbReference type="FunFam" id="1.10.3110.10:FF:000002">
    <property type="entry name" value="Protoporphyrinogen oxidase"/>
    <property type="match status" value="1"/>
</dbReference>
<feature type="domain" description="FAD-binding FR-type" evidence="26">
    <location>
        <begin position="1027"/>
        <end position="1141"/>
    </location>
</feature>
<dbReference type="CDD" id="cd06183">
    <property type="entry name" value="cyt_b5_reduct_like"/>
    <property type="match status" value="1"/>
</dbReference>
<dbReference type="PRINTS" id="PR00406">
    <property type="entry name" value="CYTB5RDTASE"/>
</dbReference>
<evidence type="ECO:0000256" key="10">
    <source>
        <dbReference type="ARBA" id="ARBA00022640"/>
    </source>
</evidence>
<dbReference type="InterPro" id="IPR000594">
    <property type="entry name" value="ThiF_NAD_FAD-bd"/>
</dbReference>
<evidence type="ECO:0000256" key="23">
    <source>
        <dbReference type="PIRSR" id="PIRSR601834-1"/>
    </source>
</evidence>
<dbReference type="PROSITE" id="PS50206">
    <property type="entry name" value="RHODANESE_3"/>
    <property type="match status" value="1"/>
</dbReference>
<evidence type="ECO:0000256" key="6">
    <source>
        <dbReference type="ARBA" id="ARBA00010551"/>
    </source>
</evidence>
<evidence type="ECO:0000256" key="24">
    <source>
        <dbReference type="SAM" id="MobiDB-lite"/>
    </source>
</evidence>
<dbReference type="InterPro" id="IPR035985">
    <property type="entry name" value="Ubiquitin-activating_enz"/>
</dbReference>
<dbReference type="InterPro" id="IPR028885">
    <property type="entry name" value="MOCS3/Uba4"/>
</dbReference>
<keyword evidence="11" id="KW-0808">Transferase</keyword>
<keyword evidence="15 23" id="KW-0274">FAD</keyword>
<feature type="binding site" evidence="23">
    <location>
        <position position="1117"/>
    </location>
    <ligand>
        <name>FAD</name>
        <dbReference type="ChEBI" id="CHEBI:57692"/>
    </ligand>
</feature>
<keyword evidence="10" id="KW-0934">Plastid</keyword>
<keyword evidence="21" id="KW-0511">Multifunctional enzyme</keyword>
<evidence type="ECO:0000256" key="8">
    <source>
        <dbReference type="ARBA" id="ARBA00022528"/>
    </source>
</evidence>
<evidence type="ECO:0000256" key="16">
    <source>
        <dbReference type="ARBA" id="ARBA00022833"/>
    </source>
</evidence>
<feature type="binding site" evidence="23">
    <location>
        <position position="1087"/>
    </location>
    <ligand>
        <name>FAD</name>
        <dbReference type="ChEBI" id="CHEBI:57692"/>
    </ligand>
</feature>
<feature type="region of interest" description="Disordered" evidence="24">
    <location>
        <begin position="479"/>
        <end position="504"/>
    </location>
</feature>
<evidence type="ECO:0000256" key="14">
    <source>
        <dbReference type="ARBA" id="ARBA00022741"/>
    </source>
</evidence>
<dbReference type="GO" id="GO:0004729">
    <property type="term" value="F:oxygen-dependent protoporphyrinogen oxidase activity"/>
    <property type="evidence" value="ECO:0007669"/>
    <property type="project" value="UniProtKB-EC"/>
</dbReference>
<dbReference type="Gene3D" id="3.40.50.720">
    <property type="entry name" value="NAD(P)-binding Rossmann-like Domain"/>
    <property type="match status" value="1"/>
</dbReference>
<dbReference type="Pfam" id="PF01593">
    <property type="entry name" value="Amino_oxidase"/>
    <property type="match status" value="1"/>
</dbReference>
<gene>
    <name evidence="27" type="ORF">APUTEX25_004546</name>
</gene>
<dbReference type="InterPro" id="IPR001834">
    <property type="entry name" value="CBR-like"/>
</dbReference>
<feature type="region of interest" description="Disordered" evidence="24">
    <location>
        <begin position="22"/>
        <end position="51"/>
    </location>
</feature>
<feature type="domain" description="Rhodanese" evidence="25">
    <location>
        <begin position="364"/>
        <end position="456"/>
    </location>
</feature>
<dbReference type="InterPro" id="IPR001763">
    <property type="entry name" value="Rhodanese-like_dom"/>
</dbReference>
<dbReference type="GO" id="GO:0009507">
    <property type="term" value="C:chloroplast"/>
    <property type="evidence" value="ECO:0007669"/>
    <property type="project" value="UniProtKB-SubCell"/>
</dbReference>
<evidence type="ECO:0000256" key="19">
    <source>
        <dbReference type="ARBA" id="ARBA00023002"/>
    </source>
</evidence>
<feature type="region of interest" description="Disordered" evidence="24">
    <location>
        <begin position="709"/>
        <end position="730"/>
    </location>
</feature>
<evidence type="ECO:0000256" key="22">
    <source>
        <dbReference type="ARBA" id="ARBA00047554"/>
    </source>
</evidence>
<evidence type="ECO:0000313" key="28">
    <source>
        <dbReference type="Proteomes" id="UP000279271"/>
    </source>
</evidence>
<keyword evidence="20" id="KW-0627">Porphyrin biosynthesis</keyword>
<keyword evidence="7" id="KW-0963">Cytoplasm</keyword>
<feature type="compositionally biased region" description="Polar residues" evidence="24">
    <location>
        <begin position="24"/>
        <end position="47"/>
    </location>
</feature>
<keyword evidence="13" id="KW-0479">Metal-binding</keyword>
<reference evidence="28" key="1">
    <citation type="journal article" date="2018" name="Algal Res.">
        <title>Characterization of plant carbon substrate utilization by Auxenochlorella protothecoides.</title>
        <authorList>
            <person name="Vogler B.W."/>
            <person name="Starkenburg S.R."/>
            <person name="Sudasinghe N."/>
            <person name="Schambach J.Y."/>
            <person name="Rollin J.A."/>
            <person name="Pattathil S."/>
            <person name="Barry A.N."/>
        </authorList>
    </citation>
    <scope>NUCLEOTIDE SEQUENCE [LARGE SCALE GENOMIC DNA]</scope>
    <source>
        <strain evidence="28">UTEX 25</strain>
    </source>
</reference>
<dbReference type="InterPro" id="IPR017927">
    <property type="entry name" value="FAD-bd_FR_type"/>
</dbReference>
<evidence type="ECO:0000256" key="20">
    <source>
        <dbReference type="ARBA" id="ARBA00023244"/>
    </source>
</evidence>
<evidence type="ECO:0000256" key="17">
    <source>
        <dbReference type="ARBA" id="ARBA00022840"/>
    </source>
</evidence>
<dbReference type="Gene3D" id="3.40.50.80">
    <property type="entry name" value="Nucleotide-binding domain of ferredoxin-NADP reductase (FNR) module"/>
    <property type="match status" value="1"/>
</dbReference>
<organism evidence="27 28">
    <name type="scientific">Auxenochlorella protothecoides</name>
    <name type="common">Green microalga</name>
    <name type="synonym">Chlorella protothecoides</name>
    <dbReference type="NCBI Taxonomy" id="3075"/>
    <lineage>
        <taxon>Eukaryota</taxon>
        <taxon>Viridiplantae</taxon>
        <taxon>Chlorophyta</taxon>
        <taxon>core chlorophytes</taxon>
        <taxon>Trebouxiophyceae</taxon>
        <taxon>Chlorellales</taxon>
        <taxon>Chlorellaceae</taxon>
        <taxon>Auxenochlorella</taxon>
    </lineage>
</organism>
<dbReference type="Pfam" id="PF00970">
    <property type="entry name" value="FAD_binding_6"/>
    <property type="match status" value="1"/>
</dbReference>
<comment type="function">
    <text evidence="2">Catalyzes the 6-electron oxidation of protoporphyrinogen-IX to form protoporphyrin-IX.</text>
</comment>
<dbReference type="HAMAP" id="MF_03049">
    <property type="entry name" value="MOCS3_Uba4"/>
    <property type="match status" value="1"/>
</dbReference>
<accession>A0A3M7L3K4</accession>
<dbReference type="FunFam" id="3.40.50.80:FF:000009">
    <property type="entry name" value="NADH-cytochrome b5 reductase"/>
    <property type="match status" value="1"/>
</dbReference>
<comment type="caution">
    <text evidence="27">The sequence shown here is derived from an EMBL/GenBank/DDBJ whole genome shotgun (WGS) entry which is preliminary data.</text>
</comment>
<keyword evidence="17" id="KW-0067">ATP-binding</keyword>
<keyword evidence="18" id="KW-0809">Transit peptide</keyword>
<protein>
    <submittedName>
        <fullName evidence="27">Uncharacterized protein</fullName>
    </submittedName>
</protein>
<dbReference type="GO" id="GO:0008641">
    <property type="term" value="F:ubiquitin-like modifier activating enzyme activity"/>
    <property type="evidence" value="ECO:0007669"/>
    <property type="project" value="InterPro"/>
</dbReference>
<dbReference type="CDD" id="cd00757">
    <property type="entry name" value="ThiF_MoeB_HesA_family"/>
    <property type="match status" value="1"/>
</dbReference>
<dbReference type="GO" id="GO:0046872">
    <property type="term" value="F:metal ion binding"/>
    <property type="evidence" value="ECO:0007669"/>
    <property type="project" value="UniProtKB-KW"/>
</dbReference>
<evidence type="ECO:0000256" key="5">
    <source>
        <dbReference type="ARBA" id="ARBA00005073"/>
    </source>
</evidence>
<proteinExistence type="inferred from homology"/>
<dbReference type="InterPro" id="IPR036188">
    <property type="entry name" value="FAD/NAD-bd_sf"/>
</dbReference>
<feature type="binding site" evidence="23">
    <location>
        <position position="1089"/>
    </location>
    <ligand>
        <name>FAD</name>
        <dbReference type="ChEBI" id="CHEBI:57692"/>
    </ligand>
</feature>
<feature type="binding site" evidence="23">
    <location>
        <position position="1159"/>
    </location>
    <ligand>
        <name>FAD</name>
        <dbReference type="ChEBI" id="CHEBI:57692"/>
    </ligand>
</feature>
<evidence type="ECO:0000256" key="2">
    <source>
        <dbReference type="ARBA" id="ARBA00002600"/>
    </source>
</evidence>
<keyword evidence="14" id="KW-0547">Nucleotide-binding</keyword>
<dbReference type="SUPFAM" id="SSF52343">
    <property type="entry name" value="Ferredoxin reductase-like, C-terminal NADP-linked domain"/>
    <property type="match status" value="1"/>
</dbReference>
<dbReference type="Pfam" id="PF00175">
    <property type="entry name" value="NAD_binding_1"/>
    <property type="match status" value="1"/>
</dbReference>
<evidence type="ECO:0000256" key="21">
    <source>
        <dbReference type="ARBA" id="ARBA00023268"/>
    </source>
</evidence>
<comment type="subcellular location">
    <subcellularLocation>
        <location evidence="4">Cytoplasm</location>
        <location evidence="4">Cytosol</location>
    </subcellularLocation>
    <subcellularLocation>
        <location evidence="3">Plastid</location>
        <location evidence="3">Chloroplast</location>
    </subcellularLocation>
</comment>
<feature type="non-terminal residue" evidence="27">
    <location>
        <position position="1"/>
    </location>
</feature>
<sequence>PFDDELEQLRAENEALKVEVQRLRQAQSSSLPEPRSQNDLETPSTHSWDGLGHGLSRDDIARYSRQIILPSFGAQAQGKLCRGSVLIVGAGGLGSPAALYLAAAGVGRIGLVDKDTVELSNIHRQIIHREGTVGQHKCDSAAQSIAGLNSRVHVELHRDGLTPENAVGIVTRYDVVVDASDNAPTRYLISDACCVARKPLVSGAAIGLEGQLTVYCAGDDSPCYRCLFPEAPLPQSCSRCSDAGVLGVVPGIIGTLQALETIKLISGVGQPLSRKLLLQDAWAGRFQSVKLRARSAGCVACGDAPSITAETLADYDYAAFTGQAPNDGPPRPLRLLNPEQRITVQQLRDRLSSEQGPSTASTDPSAPPLVIDVRPPEQFAICHLPGAEHMPWARFARFEQRLLDLAAGDRPIVVMCRRGNDSQRATARMLELGMQSVVDVVGGVEAWARDVDPDFPLTMPFTHLKPLNRLLGSPRARHPHVAPQAVSVTNTSTTRPGGRSSAPGIPGDAEYDVVIVGAGISGLTTAQALAKQYSDAVPRLLVTEARDCVGGNIITRRDGGYQWEEGPNSFQPSDAVLRAAVDAGVADRLVLGDPKAPRYVYWGGRLRATPSGPDVLTFDLLSLWGKLRAGLGAAGFKAPLPEREESVKEFVTRNLGEEVFQRLIEPFCSGVYAGDPAKLSMKAAFGKVYDLEKGGGSIVGGVLALMKARKQKPPEPRPADLPPKPKGQTVGSFDKGLVTLPSAIAEELGDRVVTGWKLESIDRSGDRFQLTYDTPQGRKKVSTRSVALTVPAYTAASLLESRFPKLGKALSSIYYPPVASVALSYPETAILPERLGSDGHLAGFGQLHPRTQGVTTLGTIYASSLFPGRVPEGKVLLLSYFGGATNTRVATMPHGEIVSQVDKDLRKMLIRSDAESPHTVNVTVWPRAIPQFNVGHTDLIQEAKDDLASQGWQGLHLGGNYVAGVALGKCMEAGYKQAAELASHGIRARFPTLLAAAGATAAVGGYVVWTATRPALAATPASALSPDEWRSLKLVHKEQLTKTTNPVWLFRFALPDEKQVVGLPVASCLLTRAPITKKDGRPGWAIRPYTPITAPDARGHFDLAIKVYKQPSPGKVSTFFEGLSVGDSADFKGPLPKLSLSDIAKRKEVGLVAGGTGLTPMLQVATEALRQGLPLKLSFIFANVSEDDIVMRKHLDGLAAKHDNFRVYYVVDKATSKSWPGGVGFITKDMLKQHLPHPGPDSLVLVCGPPGMMGALSGDKLPDKSQGPLTGLLKELGFDESNVYKF</sequence>
<dbReference type="GO" id="GO:0016783">
    <property type="term" value="F:sulfurtransferase activity"/>
    <property type="evidence" value="ECO:0007669"/>
    <property type="project" value="InterPro"/>
</dbReference>
<evidence type="ECO:0000259" key="25">
    <source>
        <dbReference type="PROSITE" id="PS50206"/>
    </source>
</evidence>
<dbReference type="Pfam" id="PF00581">
    <property type="entry name" value="Rhodanese"/>
    <property type="match status" value="1"/>
</dbReference>
<dbReference type="Pfam" id="PF00899">
    <property type="entry name" value="ThiF"/>
    <property type="match status" value="1"/>
</dbReference>
<dbReference type="SUPFAM" id="SSF69572">
    <property type="entry name" value="Activating enzymes of the ubiquitin-like proteins"/>
    <property type="match status" value="1"/>
</dbReference>
<dbReference type="NCBIfam" id="TIGR00562">
    <property type="entry name" value="proto_IX_ox"/>
    <property type="match status" value="1"/>
</dbReference>
<keyword evidence="9 23" id="KW-0285">Flavoprotein</keyword>
<dbReference type="Gene3D" id="2.40.30.10">
    <property type="entry name" value="Translation factors"/>
    <property type="match status" value="1"/>
</dbReference>
<dbReference type="NCBIfam" id="NF004281">
    <property type="entry name" value="PRK05690.1"/>
    <property type="match status" value="1"/>
</dbReference>
<evidence type="ECO:0000256" key="1">
    <source>
        <dbReference type="ARBA" id="ARBA00001974"/>
    </source>
</evidence>
<dbReference type="Gene3D" id="3.90.660.20">
    <property type="entry name" value="Protoporphyrinogen oxidase, mitochondrial, domain 2"/>
    <property type="match status" value="1"/>
</dbReference>
<dbReference type="GO" id="GO:0002143">
    <property type="term" value="P:tRNA wobble position uridine thiolation"/>
    <property type="evidence" value="ECO:0007669"/>
    <property type="project" value="InterPro"/>
</dbReference>
<feature type="binding site" evidence="23">
    <location>
        <position position="1106"/>
    </location>
    <ligand>
        <name>FAD</name>
        <dbReference type="ChEBI" id="CHEBI:57692"/>
    </ligand>
</feature>
<evidence type="ECO:0000256" key="11">
    <source>
        <dbReference type="ARBA" id="ARBA00022679"/>
    </source>
</evidence>
<dbReference type="FunFam" id="3.40.50.720:FF:000033">
    <property type="entry name" value="Adenylyltransferase and sulfurtransferase MOCS3"/>
    <property type="match status" value="1"/>
</dbReference>
<dbReference type="SMART" id="SM00450">
    <property type="entry name" value="RHOD"/>
    <property type="match status" value="1"/>
</dbReference>
<comment type="similarity">
    <text evidence="6">Belongs to the protoporphyrinogen/coproporphyrinogen oxidase family. Protoporphyrinogen oxidase subfamily.</text>
</comment>
<dbReference type="Proteomes" id="UP000279271">
    <property type="component" value="Unassembled WGS sequence"/>
</dbReference>
<feature type="binding site" evidence="23">
    <location>
        <position position="1116"/>
    </location>
    <ligand>
        <name>FAD</name>
        <dbReference type="ChEBI" id="CHEBI:57692"/>
    </ligand>
</feature>
<evidence type="ECO:0000256" key="13">
    <source>
        <dbReference type="ARBA" id="ARBA00022723"/>
    </source>
</evidence>
<dbReference type="InterPro" id="IPR017938">
    <property type="entry name" value="Riboflavin_synthase-like_b-brl"/>
</dbReference>
<dbReference type="InterPro" id="IPR002937">
    <property type="entry name" value="Amino_oxidase"/>
</dbReference>
<dbReference type="InterPro" id="IPR039261">
    <property type="entry name" value="FNR_nucleotide-bd"/>
</dbReference>
<evidence type="ECO:0000256" key="9">
    <source>
        <dbReference type="ARBA" id="ARBA00022630"/>
    </source>
</evidence>
<dbReference type="InterPro" id="IPR004572">
    <property type="entry name" value="Protoporphyrinogen_oxidase"/>
</dbReference>
<dbReference type="InterPro" id="IPR008333">
    <property type="entry name" value="Cbr1-like_FAD-bd_dom"/>
</dbReference>
<evidence type="ECO:0000259" key="26">
    <source>
        <dbReference type="PROSITE" id="PS51384"/>
    </source>
</evidence>
<keyword evidence="16" id="KW-0862">Zinc</keyword>
<feature type="binding site" evidence="23">
    <location>
        <position position="1088"/>
    </location>
    <ligand>
        <name>FAD</name>
        <dbReference type="ChEBI" id="CHEBI:57692"/>
    </ligand>
</feature>
<keyword evidence="19" id="KW-0560">Oxidoreductase</keyword>
<dbReference type="PROSITE" id="PS51384">
    <property type="entry name" value="FAD_FR"/>
    <property type="match status" value="1"/>
</dbReference>
<dbReference type="PANTHER" id="PTHR19370:SF171">
    <property type="entry name" value="NADH-CYTOCHROME B5 REDUCTASE 2"/>
    <property type="match status" value="1"/>
</dbReference>
<keyword evidence="8" id="KW-0150">Chloroplast</keyword>
<dbReference type="GO" id="GO:0005524">
    <property type="term" value="F:ATP binding"/>
    <property type="evidence" value="ECO:0007669"/>
    <property type="project" value="UniProtKB-KW"/>
</dbReference>
<feature type="binding site" evidence="23">
    <location>
        <position position="1115"/>
    </location>
    <ligand>
        <name>FAD</name>
        <dbReference type="ChEBI" id="CHEBI:57692"/>
    </ligand>
</feature>
<evidence type="ECO:0000256" key="18">
    <source>
        <dbReference type="ARBA" id="ARBA00022946"/>
    </source>
</evidence>
<comment type="cofactor">
    <cofactor evidence="1 23">
        <name>FAD</name>
        <dbReference type="ChEBI" id="CHEBI:57692"/>
    </cofactor>
</comment>
<dbReference type="SUPFAM" id="SSF63380">
    <property type="entry name" value="Riboflavin synthase domain-like"/>
    <property type="match status" value="1"/>
</dbReference>
<dbReference type="PANTHER" id="PTHR19370">
    <property type="entry name" value="NADH-CYTOCHROME B5 REDUCTASE"/>
    <property type="match status" value="1"/>
</dbReference>
<dbReference type="GO" id="GO:0006782">
    <property type="term" value="P:protoporphyrinogen IX biosynthetic process"/>
    <property type="evidence" value="ECO:0007669"/>
    <property type="project" value="UniProtKB-UniPathway"/>
</dbReference>
<dbReference type="Gene3D" id="3.40.250.10">
    <property type="entry name" value="Rhodanese-like domain"/>
    <property type="match status" value="1"/>
</dbReference>
<feature type="compositionally biased region" description="Polar residues" evidence="24">
    <location>
        <begin position="486"/>
        <end position="495"/>
    </location>
</feature>
<comment type="catalytic activity">
    <reaction evidence="22">
        <text>protoporphyrinogen IX + 3 O2 = protoporphyrin IX + 3 H2O2</text>
        <dbReference type="Rhea" id="RHEA:25576"/>
        <dbReference type="ChEBI" id="CHEBI:15379"/>
        <dbReference type="ChEBI" id="CHEBI:16240"/>
        <dbReference type="ChEBI" id="CHEBI:57306"/>
        <dbReference type="ChEBI" id="CHEBI:57307"/>
        <dbReference type="EC" id="1.3.3.4"/>
    </reaction>
</comment>
<dbReference type="GO" id="GO:0004128">
    <property type="term" value="F:cytochrome-b5 reductase activity, acting on NAD(P)H"/>
    <property type="evidence" value="ECO:0007669"/>
    <property type="project" value="TreeGrafter"/>
</dbReference>
<evidence type="ECO:0000256" key="15">
    <source>
        <dbReference type="ARBA" id="ARBA00022827"/>
    </source>
</evidence>
<dbReference type="UniPathway" id="UPA00251">
    <property type="reaction ID" value="UER00324"/>
</dbReference>
<dbReference type="GO" id="GO:0005829">
    <property type="term" value="C:cytosol"/>
    <property type="evidence" value="ECO:0007669"/>
    <property type="project" value="UniProtKB-SubCell"/>
</dbReference>
<evidence type="ECO:0000256" key="7">
    <source>
        <dbReference type="ARBA" id="ARBA00022490"/>
    </source>
</evidence>
<keyword evidence="12" id="KW-0819">tRNA processing</keyword>
<evidence type="ECO:0000256" key="3">
    <source>
        <dbReference type="ARBA" id="ARBA00004229"/>
    </source>
</evidence>
<dbReference type="Gene3D" id="1.10.3110.10">
    <property type="entry name" value="protoporphyrinogen ix oxidase, domain 3"/>
    <property type="match status" value="1"/>
</dbReference>